<sequence length="68" mass="7515">MCKSSEANSKSRMVQSGDVSDLNQRAREIGFILTSKEQEAFGKIFNTSPHDVSWAEIISNHSSAKLSQ</sequence>
<proteinExistence type="predicted"/>
<name>A0A1W6U158_VIBAL</name>
<gene>
    <name evidence="2" type="ORF">K05K4_51020</name>
</gene>
<protein>
    <submittedName>
        <fullName evidence="2">Uncharacterized protein</fullName>
    </submittedName>
</protein>
<feature type="region of interest" description="Disordered" evidence="1">
    <location>
        <begin position="1"/>
        <end position="21"/>
    </location>
</feature>
<evidence type="ECO:0000313" key="2">
    <source>
        <dbReference type="EMBL" id="ARP21804.1"/>
    </source>
</evidence>
<keyword evidence="2" id="KW-0614">Plasmid</keyword>
<evidence type="ECO:0000256" key="1">
    <source>
        <dbReference type="SAM" id="MobiDB-lite"/>
    </source>
</evidence>
<reference evidence="2" key="1">
    <citation type="submission" date="2016-10" db="EMBL/GenBank/DDBJ databases">
        <title>The High Quality Genome of Vibrio alginolyticus K01M1.</title>
        <authorList>
            <person name="Wendling C."/>
            <person name="Chibani C.M."/>
            <person name="Hertel R."/>
            <person name="Sproer C."/>
            <person name="Bunk B."/>
            <person name="Overmann J."/>
            <person name="Roth O."/>
            <person name="Liesegang H."/>
        </authorList>
    </citation>
    <scope>NUCLEOTIDE SEQUENCE</scope>
    <source>
        <strain evidence="2">K05K4</strain>
        <plasmid evidence="2">pL289</plasmid>
    </source>
</reference>
<accession>A0A1W6U158</accession>
<dbReference type="EMBL" id="CP017904">
    <property type="protein sequence ID" value="ARP21804.1"/>
    <property type="molecule type" value="Genomic_DNA"/>
</dbReference>
<dbReference type="AlphaFoldDB" id="A0A1W6U158"/>
<dbReference type="RefSeq" id="WP_086048420.1">
    <property type="nucleotide sequence ID" value="NZ_CP017893.1"/>
</dbReference>
<organism evidence="2">
    <name type="scientific">Vibrio alginolyticus</name>
    <dbReference type="NCBI Taxonomy" id="663"/>
    <lineage>
        <taxon>Bacteria</taxon>
        <taxon>Pseudomonadati</taxon>
        <taxon>Pseudomonadota</taxon>
        <taxon>Gammaproteobacteria</taxon>
        <taxon>Vibrionales</taxon>
        <taxon>Vibrionaceae</taxon>
        <taxon>Vibrio</taxon>
    </lineage>
</organism>
<geneLocation type="plasmid" evidence="2">
    <name>pL289</name>
</geneLocation>